<comment type="subcellular location">
    <subcellularLocation>
        <location evidence="1">Nucleus</location>
    </subcellularLocation>
</comment>
<evidence type="ECO:0000313" key="7">
    <source>
        <dbReference type="EMBL" id="PIL27436.1"/>
    </source>
</evidence>
<keyword evidence="2" id="KW-0235">DNA replication</keyword>
<dbReference type="GO" id="GO:0005664">
    <property type="term" value="C:nuclear origin of replication recognition complex"/>
    <property type="evidence" value="ECO:0007669"/>
    <property type="project" value="TreeGrafter"/>
</dbReference>
<evidence type="ECO:0000256" key="1">
    <source>
        <dbReference type="ARBA" id="ARBA00004123"/>
    </source>
</evidence>
<dbReference type="AlphaFoldDB" id="A0A2G8S0Y9"/>
<evidence type="ECO:0000256" key="2">
    <source>
        <dbReference type="ARBA" id="ARBA00022705"/>
    </source>
</evidence>
<evidence type="ECO:0000256" key="4">
    <source>
        <dbReference type="SAM" id="MobiDB-lite"/>
    </source>
</evidence>
<protein>
    <recommendedName>
        <fullName evidence="9">Origin recognition complex subunit 5</fullName>
    </recommendedName>
</protein>
<dbReference type="GO" id="GO:0006270">
    <property type="term" value="P:DNA replication initiation"/>
    <property type="evidence" value="ECO:0007669"/>
    <property type="project" value="TreeGrafter"/>
</dbReference>
<feature type="domain" description="ORC5 lid" evidence="6">
    <location>
        <begin position="267"/>
        <end position="308"/>
    </location>
</feature>
<feature type="region of interest" description="Disordered" evidence="4">
    <location>
        <begin position="441"/>
        <end position="474"/>
    </location>
</feature>
<keyword evidence="8" id="KW-1185">Reference proteome</keyword>
<feature type="compositionally biased region" description="Basic and acidic residues" evidence="4">
    <location>
        <begin position="441"/>
        <end position="452"/>
    </location>
</feature>
<proteinExistence type="predicted"/>
<evidence type="ECO:0000313" key="8">
    <source>
        <dbReference type="Proteomes" id="UP000230002"/>
    </source>
</evidence>
<feature type="domain" description="Origin recognition complex subunit 5 C-terminal" evidence="5">
    <location>
        <begin position="418"/>
        <end position="579"/>
    </location>
</feature>
<reference evidence="7 8" key="1">
    <citation type="journal article" date="2015" name="Sci. Rep.">
        <title>Chromosome-level genome map provides insights into diverse defense mechanisms in the medicinal fungus Ganoderma sinense.</title>
        <authorList>
            <person name="Zhu Y."/>
            <person name="Xu J."/>
            <person name="Sun C."/>
            <person name="Zhou S."/>
            <person name="Xu H."/>
            <person name="Nelson D.R."/>
            <person name="Qian J."/>
            <person name="Song J."/>
            <person name="Luo H."/>
            <person name="Xiang L."/>
            <person name="Li Y."/>
            <person name="Xu Z."/>
            <person name="Ji A."/>
            <person name="Wang L."/>
            <person name="Lu S."/>
            <person name="Hayward A."/>
            <person name="Sun W."/>
            <person name="Li X."/>
            <person name="Schwartz D.C."/>
            <person name="Wang Y."/>
            <person name="Chen S."/>
        </authorList>
    </citation>
    <scope>NUCLEOTIDE SEQUENCE [LARGE SCALE GENOMIC DNA]</scope>
    <source>
        <strain evidence="7 8">ZZ0214-1</strain>
    </source>
</reference>
<evidence type="ECO:0000256" key="3">
    <source>
        <dbReference type="ARBA" id="ARBA00023242"/>
    </source>
</evidence>
<feature type="compositionally biased region" description="Basic residues" evidence="4">
    <location>
        <begin position="453"/>
        <end position="466"/>
    </location>
</feature>
<dbReference type="Pfam" id="PF14630">
    <property type="entry name" value="ORC5_C"/>
    <property type="match status" value="1"/>
</dbReference>
<organism evidence="7 8">
    <name type="scientific">Ganoderma sinense ZZ0214-1</name>
    <dbReference type="NCBI Taxonomy" id="1077348"/>
    <lineage>
        <taxon>Eukaryota</taxon>
        <taxon>Fungi</taxon>
        <taxon>Dikarya</taxon>
        <taxon>Basidiomycota</taxon>
        <taxon>Agaricomycotina</taxon>
        <taxon>Agaricomycetes</taxon>
        <taxon>Polyporales</taxon>
        <taxon>Polyporaceae</taxon>
        <taxon>Ganoderma</taxon>
    </lineage>
</organism>
<keyword evidence="3" id="KW-0539">Nucleus</keyword>
<dbReference type="Proteomes" id="UP000230002">
    <property type="component" value="Unassembled WGS sequence"/>
</dbReference>
<gene>
    <name evidence="7" type="ORF">GSI_10584</name>
</gene>
<dbReference type="Pfam" id="PF21639">
    <property type="entry name" value="ORC5_lid"/>
    <property type="match status" value="1"/>
</dbReference>
<dbReference type="STRING" id="1077348.A0A2G8S0Y9"/>
<dbReference type="InterPro" id="IPR020796">
    <property type="entry name" value="ORC5"/>
</dbReference>
<dbReference type="InterPro" id="IPR047088">
    <property type="entry name" value="ORC5_C"/>
</dbReference>
<dbReference type="EMBL" id="AYKW01000034">
    <property type="protein sequence ID" value="PIL27436.1"/>
    <property type="molecule type" value="Genomic_DNA"/>
</dbReference>
<evidence type="ECO:0008006" key="9">
    <source>
        <dbReference type="Google" id="ProtNLM"/>
    </source>
</evidence>
<dbReference type="PANTHER" id="PTHR12705">
    <property type="entry name" value="ORIGIN RECOGNITION COMPLEX SUBUNIT 5"/>
    <property type="match status" value="1"/>
</dbReference>
<accession>A0A2G8S0Y9</accession>
<evidence type="ECO:0000259" key="5">
    <source>
        <dbReference type="Pfam" id="PF14630"/>
    </source>
</evidence>
<sequence length="585" mass="63409">MANIASGLQHALSTSLEPKAVRSELSALLVSYPPPFIYVHDPDNARLTAATVRSSLTDLVSDSADILDLRFAFLNAVACFSPRILFDTALNALAGWTPDWHDGAQNWQGYPGTEARRYNENIDAFVHGLQTISTGAAAAASSSGVNGGGKGKGRAQGCLPATCRMVLIVERAERLKGNLPDLVVPLTRLAELSQVDITTIFISEVQWQSIRPSLRASPEPYYIDVPHLAKQATIDLLSSSFPPPIPELSTSRVADTRAYHPSLKPLYAYFVTSLYSICGPFTHDPLELSYIAAARWPGFVQPVLDAHRNQLQEMAEAPDDDPDAEGEVDLDEIPALSDDTRLRLLRLFTPSLTIALESLYPRLTNAAHWARIHAPPPDLLTIHPGHAPDALFAQAATNANNLITTAAGGATEASVEALPRMAKFVLVAAFLASTNPARSDLRMFGRGPDERAKRRRRKGGTPRKPKPGTTGTAVKIPQRLLGPTAFPLDRLVAVLGVLLEENDAETRPVAPQYTLPGEYTEMEIARVAVFANIVELSSMRLLVRTSPTESLDRTPTLKCGIGYDLAVKLARSLGIALNDLIYETV</sequence>
<evidence type="ECO:0000259" key="6">
    <source>
        <dbReference type="Pfam" id="PF21639"/>
    </source>
</evidence>
<dbReference type="GO" id="GO:0003688">
    <property type="term" value="F:DNA replication origin binding"/>
    <property type="evidence" value="ECO:0007669"/>
    <property type="project" value="TreeGrafter"/>
</dbReference>
<dbReference type="PANTHER" id="PTHR12705:SF0">
    <property type="entry name" value="ORIGIN RECOGNITION COMPLEX SUBUNIT 5"/>
    <property type="match status" value="1"/>
</dbReference>
<dbReference type="InterPro" id="IPR048866">
    <property type="entry name" value="ORC5_lid"/>
</dbReference>
<comment type="caution">
    <text evidence="7">The sequence shown here is derived from an EMBL/GenBank/DDBJ whole genome shotgun (WGS) entry which is preliminary data.</text>
</comment>
<name>A0A2G8S0Y9_9APHY</name>
<dbReference type="OrthoDB" id="365981at2759"/>